<evidence type="ECO:0000313" key="4">
    <source>
        <dbReference type="EMBL" id="CAE8616621.1"/>
    </source>
</evidence>
<gene>
    <name evidence="4" type="ORF">PGLA1383_LOCUS34296</name>
    <name evidence="5" type="ORF">PGLA1383_LOCUS46287</name>
</gene>
<keyword evidence="1" id="KW-0597">Phosphoprotein</keyword>
<feature type="domain" description="CSD" evidence="3">
    <location>
        <begin position="2"/>
        <end position="67"/>
    </location>
</feature>
<evidence type="ECO:0000256" key="2">
    <source>
        <dbReference type="SAM" id="MobiDB-lite"/>
    </source>
</evidence>
<evidence type="ECO:0000313" key="5">
    <source>
        <dbReference type="EMBL" id="CAE8629888.1"/>
    </source>
</evidence>
<accession>A0A813GX88</accession>
<dbReference type="PANTHER" id="PTHR12962">
    <property type="entry name" value="CALCIUM-REGULATED HEAT STABLE PROTEIN CRHSP-24-RELATED"/>
    <property type="match status" value="1"/>
</dbReference>
<keyword evidence="6" id="KW-1185">Reference proteome</keyword>
<comment type="caution">
    <text evidence="5">The sequence shown here is derived from an EMBL/GenBank/DDBJ whole genome shotgun (WGS) entry which is preliminary data.</text>
</comment>
<sequence>MSSQGTAKTFNGMKGWGFIECQGTDYFVHVKDCIGNPPKVGDVLSFDLEAGTSASSAGRMQAKNVTGGTGTPGQPGGMGSFSGAVQGTGAYSGVVKSFNGEKGFGFIAVEGSDDAFCHLKQCVGSQPVQGDTVKFDLEPSRSKPGQMQATNVTGGSAPLGGGMGGMGGYAPMWGGMGCMGGMGGMGGMGMMGGKGGMGSMGGPYGGGCGGYGGGMWGGQGKGGW</sequence>
<dbReference type="EMBL" id="CAJNNV010029732">
    <property type="protein sequence ID" value="CAE8629888.1"/>
    <property type="molecule type" value="Genomic_DNA"/>
</dbReference>
<evidence type="ECO:0000259" key="3">
    <source>
        <dbReference type="PROSITE" id="PS51857"/>
    </source>
</evidence>
<dbReference type="Proteomes" id="UP000654075">
    <property type="component" value="Unassembled WGS sequence"/>
</dbReference>
<feature type="compositionally biased region" description="Gly residues" evidence="2">
    <location>
        <begin position="67"/>
        <end position="80"/>
    </location>
</feature>
<feature type="region of interest" description="Disordered" evidence="2">
    <location>
        <begin position="57"/>
        <end position="81"/>
    </location>
</feature>
<name>A0A813GX88_POLGL</name>
<dbReference type="AlphaFoldDB" id="A0A813GX88"/>
<evidence type="ECO:0000313" key="6">
    <source>
        <dbReference type="Proteomes" id="UP000654075"/>
    </source>
</evidence>
<evidence type="ECO:0000256" key="1">
    <source>
        <dbReference type="ARBA" id="ARBA00022553"/>
    </source>
</evidence>
<dbReference type="CDD" id="cd04458">
    <property type="entry name" value="CSP_CDS"/>
    <property type="match status" value="1"/>
</dbReference>
<dbReference type="PANTHER" id="PTHR12962:SF1">
    <property type="entry name" value="COLD SHOCK DOMAIN-CONTAINING PROTEIN CG9705"/>
    <property type="match status" value="1"/>
</dbReference>
<dbReference type="InterPro" id="IPR002059">
    <property type="entry name" value="CSP_DNA-bd"/>
</dbReference>
<dbReference type="Pfam" id="PF00313">
    <property type="entry name" value="CSD"/>
    <property type="match status" value="2"/>
</dbReference>
<dbReference type="GO" id="GO:0003730">
    <property type="term" value="F:mRNA 3'-UTR binding"/>
    <property type="evidence" value="ECO:0007669"/>
    <property type="project" value="TreeGrafter"/>
</dbReference>
<dbReference type="Gene3D" id="2.40.50.140">
    <property type="entry name" value="Nucleic acid-binding proteins"/>
    <property type="match status" value="2"/>
</dbReference>
<dbReference type="SUPFAM" id="SSF50249">
    <property type="entry name" value="Nucleic acid-binding proteins"/>
    <property type="match status" value="2"/>
</dbReference>
<dbReference type="InterPro" id="IPR052069">
    <property type="entry name" value="Ca-reg_mRNA-binding_domain"/>
</dbReference>
<dbReference type="GO" id="GO:0043488">
    <property type="term" value="P:regulation of mRNA stability"/>
    <property type="evidence" value="ECO:0007669"/>
    <property type="project" value="TreeGrafter"/>
</dbReference>
<reference evidence="5" key="1">
    <citation type="submission" date="2021-02" db="EMBL/GenBank/DDBJ databases">
        <authorList>
            <person name="Dougan E. K."/>
            <person name="Rhodes N."/>
            <person name="Thang M."/>
            <person name="Chan C."/>
        </authorList>
    </citation>
    <scope>NUCLEOTIDE SEQUENCE</scope>
</reference>
<organism evidence="5 6">
    <name type="scientific">Polarella glacialis</name>
    <name type="common">Dinoflagellate</name>
    <dbReference type="NCBI Taxonomy" id="89957"/>
    <lineage>
        <taxon>Eukaryota</taxon>
        <taxon>Sar</taxon>
        <taxon>Alveolata</taxon>
        <taxon>Dinophyceae</taxon>
        <taxon>Suessiales</taxon>
        <taxon>Suessiaceae</taxon>
        <taxon>Polarella</taxon>
    </lineage>
</organism>
<dbReference type="InterPro" id="IPR011129">
    <property type="entry name" value="CSD"/>
</dbReference>
<protein>
    <recommendedName>
        <fullName evidence="3">CSD domain-containing protein</fullName>
    </recommendedName>
</protein>
<dbReference type="InterPro" id="IPR012340">
    <property type="entry name" value="NA-bd_OB-fold"/>
</dbReference>
<dbReference type="SMART" id="SM00357">
    <property type="entry name" value="CSP"/>
    <property type="match status" value="2"/>
</dbReference>
<dbReference type="GO" id="GO:0005737">
    <property type="term" value="C:cytoplasm"/>
    <property type="evidence" value="ECO:0007669"/>
    <property type="project" value="TreeGrafter"/>
</dbReference>
<dbReference type="PROSITE" id="PS51857">
    <property type="entry name" value="CSD_2"/>
    <property type="match status" value="2"/>
</dbReference>
<feature type="domain" description="CSD" evidence="3">
    <location>
        <begin position="90"/>
        <end position="154"/>
    </location>
</feature>
<proteinExistence type="predicted"/>
<dbReference type="EMBL" id="CAJNNV010025923">
    <property type="protein sequence ID" value="CAE8616621.1"/>
    <property type="molecule type" value="Genomic_DNA"/>
</dbReference>